<proteinExistence type="predicted"/>
<protein>
    <submittedName>
        <fullName evidence="1">Uncharacterized protein</fullName>
    </submittedName>
</protein>
<name>A0ACC1QVQ8_9HYPO</name>
<sequence>MDTSQTARSIFLEWCAAIRNSEWDIAKSLLAADVIVNGASTPRQGYIQTLMDANFETAHLYMCIVDDEAAEIAARFIIPGPQEGLGQGDEWTEQNLYSVVDDKICAIRILAGANKAEAPGARKDLDTNNTTGAIFQATELRKFYTEYIDSINALTMRDHFDTQCQDVICHNYHRYNRDEYRGMIESSFREISGLRFTIERLIVSKESQQVAARLGFTGVPTKEFRGIPPTGGSVKFSEHAFYQLEGGRIKQVWSLLDLDAYRTSILL</sequence>
<evidence type="ECO:0000313" key="2">
    <source>
        <dbReference type="Proteomes" id="UP001148737"/>
    </source>
</evidence>
<evidence type="ECO:0000313" key="1">
    <source>
        <dbReference type="EMBL" id="KAJ3493198.1"/>
    </source>
</evidence>
<dbReference type="EMBL" id="JANAKD010000512">
    <property type="protein sequence ID" value="KAJ3493198.1"/>
    <property type="molecule type" value="Genomic_DNA"/>
</dbReference>
<gene>
    <name evidence="1" type="ORF">NLG97_g4884</name>
</gene>
<dbReference type="Proteomes" id="UP001148737">
    <property type="component" value="Unassembled WGS sequence"/>
</dbReference>
<reference evidence="1" key="1">
    <citation type="submission" date="2022-07" db="EMBL/GenBank/DDBJ databases">
        <title>Genome Sequence of Lecanicillium saksenae.</title>
        <authorList>
            <person name="Buettner E."/>
        </authorList>
    </citation>
    <scope>NUCLEOTIDE SEQUENCE</scope>
    <source>
        <strain evidence="1">VT-O1</strain>
    </source>
</reference>
<keyword evidence="2" id="KW-1185">Reference proteome</keyword>
<comment type="caution">
    <text evidence="1">The sequence shown here is derived from an EMBL/GenBank/DDBJ whole genome shotgun (WGS) entry which is preliminary data.</text>
</comment>
<accession>A0ACC1QVQ8</accession>
<organism evidence="1 2">
    <name type="scientific">Lecanicillium saksenae</name>
    <dbReference type="NCBI Taxonomy" id="468837"/>
    <lineage>
        <taxon>Eukaryota</taxon>
        <taxon>Fungi</taxon>
        <taxon>Dikarya</taxon>
        <taxon>Ascomycota</taxon>
        <taxon>Pezizomycotina</taxon>
        <taxon>Sordariomycetes</taxon>
        <taxon>Hypocreomycetidae</taxon>
        <taxon>Hypocreales</taxon>
        <taxon>Cordycipitaceae</taxon>
        <taxon>Lecanicillium</taxon>
    </lineage>
</organism>